<sequence>MSEQKNHFTHESLSLNQAHSYSLLLQINAESFNYAIASGKQLLAWAENYSLDELKDPKILRDTLTANYKQVIVGLASTGFTLLPKGLFDKDHLVDVARMLDVHDNEKVHFQSVNSDNVIIYKVDQELTANMNDFDAPVINYKAKGWIKAIANNFPLDKNLYVNVADETVEFVNFHNQSLRFYNHFNFKNHEELAYYCAFVAQDLKLDPQEVTIIISGEISYGDRCFTFLADFFKEVKLSLIEPLDLPQQVKAHQILTIAALSLCASSEED</sequence>
<dbReference type="Gene3D" id="3.30.420.250">
    <property type="match status" value="1"/>
</dbReference>
<proteinExistence type="predicted"/>
<dbReference type="Proteomes" id="UP000619078">
    <property type="component" value="Unassembled WGS sequence"/>
</dbReference>
<reference evidence="1" key="1">
    <citation type="submission" date="2020-09" db="EMBL/GenBank/DDBJ databases">
        <title>Novel species of Mucilaginibacter isolated from a glacier on the Tibetan Plateau.</title>
        <authorList>
            <person name="Liu Q."/>
            <person name="Xin Y.-H."/>
        </authorList>
    </citation>
    <scope>NUCLEOTIDE SEQUENCE</scope>
    <source>
        <strain evidence="1">ZB1P21</strain>
    </source>
</reference>
<evidence type="ECO:0000313" key="2">
    <source>
        <dbReference type="Proteomes" id="UP000619078"/>
    </source>
</evidence>
<dbReference type="InterPro" id="IPR024213">
    <property type="entry name" value="DUF3822"/>
</dbReference>
<evidence type="ECO:0000313" key="1">
    <source>
        <dbReference type="EMBL" id="MBD1392354.1"/>
    </source>
</evidence>
<keyword evidence="2" id="KW-1185">Reference proteome</keyword>
<dbReference type="EMBL" id="JACWMX010000001">
    <property type="protein sequence ID" value="MBD1392354.1"/>
    <property type="molecule type" value="Genomic_DNA"/>
</dbReference>
<comment type="caution">
    <text evidence="1">The sequence shown here is derived from an EMBL/GenBank/DDBJ whole genome shotgun (WGS) entry which is preliminary data.</text>
</comment>
<dbReference type="CDD" id="cd24013">
    <property type="entry name" value="ASKHA_ATPase_BT3980-like"/>
    <property type="match status" value="1"/>
</dbReference>
<protein>
    <submittedName>
        <fullName evidence="1">DUF3822 family protein</fullName>
    </submittedName>
</protein>
<dbReference type="AlphaFoldDB" id="A0A926NHU5"/>
<gene>
    <name evidence="1" type="ORF">IDJ76_04515</name>
</gene>
<accession>A0A926NHU5</accession>
<organism evidence="1 2">
    <name type="scientific">Mucilaginibacter glaciei</name>
    <dbReference type="NCBI Taxonomy" id="2772109"/>
    <lineage>
        <taxon>Bacteria</taxon>
        <taxon>Pseudomonadati</taxon>
        <taxon>Bacteroidota</taxon>
        <taxon>Sphingobacteriia</taxon>
        <taxon>Sphingobacteriales</taxon>
        <taxon>Sphingobacteriaceae</taxon>
        <taxon>Mucilaginibacter</taxon>
    </lineage>
</organism>
<dbReference type="Gene3D" id="3.30.420.260">
    <property type="match status" value="1"/>
</dbReference>
<name>A0A926NHU5_9SPHI</name>
<dbReference type="Pfam" id="PF12864">
    <property type="entry name" value="DUF3822"/>
    <property type="match status" value="1"/>
</dbReference>
<dbReference type="RefSeq" id="WP_191161133.1">
    <property type="nucleotide sequence ID" value="NZ_JACWMX010000001.1"/>
</dbReference>